<sequence>MKDSFTFVKDYKHNKLLRASFNNLASSTFGLNFETWFEHGYWSHKYIPYSFTNENKVIANASVNIIDVVIDNEIKKAVQIGTVMTDPTYRNQGLARMLMEIILEDYKDVDFFYLFANSNVLDFYPKFGFELHQETQYSMKFNGNSKNDSGVKQLSGQDKEDLTFIYHFSSKGKIVSNFFATKDTNELLMFYCMYVFPENIFYIPQEDLIILCEIKDNTLHIFDVISEQPYNLIELAKYVANENTNHIVLNFTPIGDTTEFTMTPYHDSNPLFVKLNHPNIRLPKHFKHPITSQA</sequence>
<dbReference type="RefSeq" id="WP_336498880.1">
    <property type="nucleotide sequence ID" value="NZ_JBAWSY010000018.1"/>
</dbReference>
<evidence type="ECO:0000313" key="5">
    <source>
        <dbReference type="Proteomes" id="UP001364890"/>
    </source>
</evidence>
<keyword evidence="2 4" id="KW-0012">Acyltransferase</keyword>
<organism evidence="4 5">
    <name type="scientific">Psychrobacillus mangrovi</name>
    <dbReference type="NCBI Taxonomy" id="3117745"/>
    <lineage>
        <taxon>Bacteria</taxon>
        <taxon>Bacillati</taxon>
        <taxon>Bacillota</taxon>
        <taxon>Bacilli</taxon>
        <taxon>Bacillales</taxon>
        <taxon>Bacillaceae</taxon>
        <taxon>Psychrobacillus</taxon>
    </lineage>
</organism>
<feature type="domain" description="N-acetyltransferase" evidence="3">
    <location>
        <begin position="15"/>
        <end position="144"/>
    </location>
</feature>
<dbReference type="PROSITE" id="PS51186">
    <property type="entry name" value="GNAT"/>
    <property type="match status" value="1"/>
</dbReference>
<name>A0ABU8F8J0_9BACI</name>
<dbReference type="PANTHER" id="PTHR43420">
    <property type="entry name" value="ACETYLTRANSFERASE"/>
    <property type="match status" value="1"/>
</dbReference>
<dbReference type="Proteomes" id="UP001364890">
    <property type="component" value="Unassembled WGS sequence"/>
</dbReference>
<keyword evidence="5" id="KW-1185">Reference proteome</keyword>
<reference evidence="4 5" key="1">
    <citation type="submission" date="2024-01" db="EMBL/GenBank/DDBJ databases">
        <title>Seven novel Bacillus-like species.</title>
        <authorList>
            <person name="Liu G."/>
        </authorList>
    </citation>
    <scope>NUCLEOTIDE SEQUENCE [LARGE SCALE GENOMIC DNA]</scope>
    <source>
        <strain evidence="4 5">FJAT-51614</strain>
    </source>
</reference>
<evidence type="ECO:0000256" key="2">
    <source>
        <dbReference type="ARBA" id="ARBA00023315"/>
    </source>
</evidence>
<dbReference type="EC" id="2.3.1.-" evidence="4"/>
<dbReference type="InterPro" id="IPR000182">
    <property type="entry name" value="GNAT_dom"/>
</dbReference>
<gene>
    <name evidence="4" type="ORF">WAX74_17020</name>
</gene>
<evidence type="ECO:0000259" key="3">
    <source>
        <dbReference type="PROSITE" id="PS51186"/>
    </source>
</evidence>
<dbReference type="CDD" id="cd04301">
    <property type="entry name" value="NAT_SF"/>
    <property type="match status" value="1"/>
</dbReference>
<dbReference type="EMBL" id="JBAWSY010000018">
    <property type="protein sequence ID" value="MEI4771330.1"/>
    <property type="molecule type" value="Genomic_DNA"/>
</dbReference>
<keyword evidence="1 4" id="KW-0808">Transferase</keyword>
<protein>
    <submittedName>
        <fullName evidence="4">GNAT family N-acetyltransferase</fullName>
        <ecNumber evidence="4">2.3.1.-</ecNumber>
    </submittedName>
</protein>
<evidence type="ECO:0000256" key="1">
    <source>
        <dbReference type="ARBA" id="ARBA00022679"/>
    </source>
</evidence>
<dbReference type="Pfam" id="PF13527">
    <property type="entry name" value="Acetyltransf_9"/>
    <property type="match status" value="1"/>
</dbReference>
<dbReference type="InterPro" id="IPR050680">
    <property type="entry name" value="YpeA/RimI_acetyltransf"/>
</dbReference>
<comment type="caution">
    <text evidence="4">The sequence shown here is derived from an EMBL/GenBank/DDBJ whole genome shotgun (WGS) entry which is preliminary data.</text>
</comment>
<dbReference type="SUPFAM" id="SSF55729">
    <property type="entry name" value="Acyl-CoA N-acyltransferases (Nat)"/>
    <property type="match status" value="1"/>
</dbReference>
<dbReference type="PANTHER" id="PTHR43420:SF31">
    <property type="entry name" value="ACETYLTRANSFERASE"/>
    <property type="match status" value="1"/>
</dbReference>
<dbReference type="Gene3D" id="3.40.630.30">
    <property type="match status" value="1"/>
</dbReference>
<evidence type="ECO:0000313" key="4">
    <source>
        <dbReference type="EMBL" id="MEI4771330.1"/>
    </source>
</evidence>
<accession>A0ABU8F8J0</accession>
<proteinExistence type="predicted"/>
<dbReference type="InterPro" id="IPR016181">
    <property type="entry name" value="Acyl_CoA_acyltransferase"/>
</dbReference>
<dbReference type="GO" id="GO:0016746">
    <property type="term" value="F:acyltransferase activity"/>
    <property type="evidence" value="ECO:0007669"/>
    <property type="project" value="UniProtKB-KW"/>
</dbReference>